<feature type="domain" description="CBM3" evidence="11">
    <location>
        <begin position="522"/>
        <end position="672"/>
    </location>
</feature>
<keyword evidence="4" id="KW-0677">Repeat</keyword>
<organism evidence="13 14">
    <name type="scientific">Paenibacillus mucilaginosus (strain KNP414)</name>
    <dbReference type="NCBI Taxonomy" id="1036673"/>
    <lineage>
        <taxon>Bacteria</taxon>
        <taxon>Bacillati</taxon>
        <taxon>Bacillota</taxon>
        <taxon>Bacilli</taxon>
        <taxon>Bacillales</taxon>
        <taxon>Paenibacillaceae</taxon>
        <taxon>Paenibacillus</taxon>
    </lineage>
</organism>
<evidence type="ECO:0000313" key="13">
    <source>
        <dbReference type="EMBL" id="AEI43166.1"/>
    </source>
</evidence>
<dbReference type="InterPro" id="IPR008979">
    <property type="entry name" value="Galactose-bd-like_sf"/>
</dbReference>
<dbReference type="InterPro" id="IPR003305">
    <property type="entry name" value="CenC_carb-bd"/>
</dbReference>
<dbReference type="InterPro" id="IPR036966">
    <property type="entry name" value="CBM3_sf"/>
</dbReference>
<dbReference type="SUPFAM" id="SSF49384">
    <property type="entry name" value="Carbohydrate-binding domain"/>
    <property type="match status" value="1"/>
</dbReference>
<dbReference type="PANTHER" id="PTHR31490:SF90">
    <property type="entry name" value="ENDO-1,4-BETA-XYLANASE A"/>
    <property type="match status" value="1"/>
</dbReference>
<dbReference type="SMART" id="SM00633">
    <property type="entry name" value="Glyco_10"/>
    <property type="match status" value="1"/>
</dbReference>
<evidence type="ECO:0000313" key="14">
    <source>
        <dbReference type="Proteomes" id="UP000006620"/>
    </source>
</evidence>
<keyword evidence="3 13" id="KW-0858">Xylan degradation</keyword>
<evidence type="ECO:0000256" key="3">
    <source>
        <dbReference type="ARBA" id="ARBA00022651"/>
    </source>
</evidence>
<dbReference type="InterPro" id="IPR001956">
    <property type="entry name" value="CBM3"/>
</dbReference>
<dbReference type="InterPro" id="IPR017853">
    <property type="entry name" value="GH"/>
</dbReference>
<dbReference type="Pfam" id="PF02018">
    <property type="entry name" value="CBM_4_9"/>
    <property type="match status" value="1"/>
</dbReference>
<dbReference type="HOGENOM" id="CLU_019681_0_0_9"/>
<dbReference type="Proteomes" id="UP000006620">
    <property type="component" value="Chromosome"/>
</dbReference>
<comment type="catalytic activity">
    <reaction evidence="1 9">
        <text>Endohydrolysis of (1-&gt;4)-beta-D-xylosidic linkages in xylans.</text>
        <dbReference type="EC" id="3.2.1.8"/>
    </reaction>
</comment>
<feature type="chain" id="PRO_5003370430" description="Beta-xylanase" evidence="10">
    <location>
        <begin position="31"/>
        <end position="672"/>
    </location>
</feature>
<dbReference type="PROSITE" id="PS51760">
    <property type="entry name" value="GH10_2"/>
    <property type="match status" value="1"/>
</dbReference>
<evidence type="ECO:0000256" key="10">
    <source>
        <dbReference type="SAM" id="SignalP"/>
    </source>
</evidence>
<comment type="similarity">
    <text evidence="9">Belongs to the glycosyl hydrolase 10 (cellulase F) family.</text>
</comment>
<evidence type="ECO:0000256" key="7">
    <source>
        <dbReference type="ARBA" id="ARBA00023295"/>
    </source>
</evidence>
<dbReference type="PANTHER" id="PTHR31490">
    <property type="entry name" value="GLYCOSYL HYDROLASE"/>
    <property type="match status" value="1"/>
</dbReference>
<dbReference type="SUPFAM" id="SSF49785">
    <property type="entry name" value="Galactose-binding domain-like"/>
    <property type="match status" value="1"/>
</dbReference>
<reference evidence="13 14" key="2">
    <citation type="journal article" date="2013" name="Genome Announc.">
        <title>Genome Sequence of Growth-Improving Paenibacillus mucilaginosus Strain KNP414.</title>
        <authorList>
            <person name="Lu J.J."/>
            <person name="Wang J.F."/>
            <person name="Hu X.F."/>
        </authorList>
    </citation>
    <scope>NUCLEOTIDE SEQUENCE [LARGE SCALE GENOMIC DNA]</scope>
    <source>
        <strain evidence="13 14">KNP414</strain>
    </source>
</reference>
<dbReference type="Gene3D" id="2.60.40.710">
    <property type="entry name" value="Endoglucanase-like"/>
    <property type="match status" value="1"/>
</dbReference>
<proteinExistence type="inferred from homology"/>
<dbReference type="EMBL" id="CP002869">
    <property type="protein sequence ID" value="AEI43166.1"/>
    <property type="molecule type" value="Genomic_DNA"/>
</dbReference>
<dbReference type="SMART" id="SM01067">
    <property type="entry name" value="CBM_3"/>
    <property type="match status" value="1"/>
</dbReference>
<keyword evidence="7 9" id="KW-0326">Glycosidase</keyword>
<dbReference type="Gene3D" id="3.20.20.80">
    <property type="entry name" value="Glycosidases"/>
    <property type="match status" value="1"/>
</dbReference>
<dbReference type="Gene3D" id="2.60.120.260">
    <property type="entry name" value="Galactose-binding domain-like"/>
    <property type="match status" value="1"/>
</dbReference>
<protein>
    <recommendedName>
        <fullName evidence="9">Beta-xylanase</fullName>
        <ecNumber evidence="9">3.2.1.8</ecNumber>
    </recommendedName>
</protein>
<dbReference type="GO" id="GO:0031176">
    <property type="term" value="F:endo-1,4-beta-xylanase activity"/>
    <property type="evidence" value="ECO:0007669"/>
    <property type="project" value="UniProtKB-EC"/>
</dbReference>
<dbReference type="Pfam" id="PF00942">
    <property type="entry name" value="CBM_3"/>
    <property type="match status" value="1"/>
</dbReference>
<dbReference type="Pfam" id="PF00331">
    <property type="entry name" value="Glyco_hydro_10"/>
    <property type="match status" value="1"/>
</dbReference>
<name>F8FDW6_PAEMK</name>
<evidence type="ECO:0000256" key="6">
    <source>
        <dbReference type="ARBA" id="ARBA00023277"/>
    </source>
</evidence>
<sequence length="672" mass="73773">MKLNWNSSKAGRISGLALALIMLAAAPVSAANTVLLQHDFEDAAVAGWAGRGGVEILTASPGAAHSGVYGLQVDGRTKGWHGPSLEVTPLMKAGLSYVVSGWLKLPAGSPNTKVYLSLQHSLAAGEQYEQLASAAVTSSGWVKIEAQYKLREAANKLSVYFEAPDQPAQSILLDDFRIEQLPDADPITIEENIPSLKDVFAGDFTVGTAFENFEMNQEADRKLIAKHFGTVTPGNVLKWDSTEPQEGVFDLADSDAAVNFGVENGQQVRGHTLIWHNQTPGWVFRDAQGNRASKELLYQRMQKHIETVVGRYKDVIDAWDVVNEVIDASQPDGLRRSEWYQIAGEEYIEKAFQFARQADPDAKLFINDYNTHEPAKSQALYNLVQRLKAKGVPVDGVGHQSHIRIAFPSLQEIDTSLLKFAALDVEQHITELDIGVYSNDTDRLETFPDTLKKQQADKYKALFELFRKRKNLITNVTLWGKDDGNTWLRSFPVNRKDWPLLFDERLQAKSAYWSVVGTPAPPAGSLAVQYRAGNTNAADNTIGPQFNIKNTGTTAVKLSGLKLRYYFTKEGASSLNSWVDWAQVGSANVLRSFGVAAGPGADTYVELGFTDTAGSIPAGGQTGDIQLRIAKSDWSAFNEAGDYSFDPAKTGYADWNRVTLHQDGSLVWGIQP</sequence>
<keyword evidence="10" id="KW-0732">Signal</keyword>
<evidence type="ECO:0000256" key="4">
    <source>
        <dbReference type="ARBA" id="ARBA00022737"/>
    </source>
</evidence>
<dbReference type="InterPro" id="IPR044846">
    <property type="entry name" value="GH10"/>
</dbReference>
<evidence type="ECO:0000256" key="9">
    <source>
        <dbReference type="RuleBase" id="RU361174"/>
    </source>
</evidence>
<gene>
    <name evidence="13" type="ordered locus">KNP414_04636</name>
</gene>
<keyword evidence="6 9" id="KW-0119">Carbohydrate metabolism</keyword>
<dbReference type="EC" id="3.2.1.8" evidence="9"/>
<accession>F8FDW6</accession>
<dbReference type="KEGG" id="pms:KNP414_04636"/>
<reference evidence="14" key="1">
    <citation type="submission" date="2011-06" db="EMBL/GenBank/DDBJ databases">
        <title>Complete genome sequence of Paenibacillus mucilaginosus KNP414.</title>
        <authorList>
            <person name="Wang J."/>
            <person name="Hu S."/>
            <person name="Hu X."/>
            <person name="Zhang B."/>
            <person name="Dong D."/>
            <person name="Zhang S."/>
            <person name="Zhao K."/>
            <person name="Wu D."/>
        </authorList>
    </citation>
    <scope>NUCLEOTIDE SEQUENCE [LARGE SCALE GENOMIC DNA]</scope>
    <source>
        <strain evidence="14">KNP414</strain>
    </source>
</reference>
<keyword evidence="5 9" id="KW-0378">Hydrolase</keyword>
<keyword evidence="8 9" id="KW-0624">Polysaccharide degradation</keyword>
<dbReference type="GO" id="GO:0045493">
    <property type="term" value="P:xylan catabolic process"/>
    <property type="evidence" value="ECO:0007669"/>
    <property type="project" value="UniProtKB-KW"/>
</dbReference>
<dbReference type="PATRIC" id="fig|1036673.3.peg.4265"/>
<dbReference type="InterPro" id="IPR001000">
    <property type="entry name" value="GH10_dom"/>
</dbReference>
<evidence type="ECO:0000256" key="2">
    <source>
        <dbReference type="ARBA" id="ARBA00004851"/>
    </source>
</evidence>
<comment type="pathway">
    <text evidence="2">Glycan degradation; xylan degradation.</text>
</comment>
<evidence type="ECO:0000256" key="8">
    <source>
        <dbReference type="ARBA" id="ARBA00023326"/>
    </source>
</evidence>
<evidence type="ECO:0000256" key="5">
    <source>
        <dbReference type="ARBA" id="ARBA00022801"/>
    </source>
</evidence>
<dbReference type="GO" id="GO:0030248">
    <property type="term" value="F:cellulose binding"/>
    <property type="evidence" value="ECO:0007669"/>
    <property type="project" value="InterPro"/>
</dbReference>
<dbReference type="SUPFAM" id="SSF51445">
    <property type="entry name" value="(Trans)glycosidases"/>
    <property type="match status" value="1"/>
</dbReference>
<dbReference type="PRINTS" id="PR00134">
    <property type="entry name" value="GLHYDRLASE10"/>
</dbReference>
<evidence type="ECO:0000259" key="11">
    <source>
        <dbReference type="PROSITE" id="PS51172"/>
    </source>
</evidence>
<dbReference type="InterPro" id="IPR008965">
    <property type="entry name" value="CBM2/CBM3_carb-bd_dom_sf"/>
</dbReference>
<feature type="signal peptide" evidence="10">
    <location>
        <begin position="1"/>
        <end position="30"/>
    </location>
</feature>
<evidence type="ECO:0000259" key="12">
    <source>
        <dbReference type="PROSITE" id="PS51760"/>
    </source>
</evidence>
<dbReference type="AlphaFoldDB" id="F8FDW6"/>
<dbReference type="RefSeq" id="WP_013918319.1">
    <property type="nucleotide sequence ID" value="NC_015690.1"/>
</dbReference>
<feature type="domain" description="GH10" evidence="12">
    <location>
        <begin position="190"/>
        <end position="518"/>
    </location>
</feature>
<evidence type="ECO:0000256" key="1">
    <source>
        <dbReference type="ARBA" id="ARBA00000681"/>
    </source>
</evidence>
<dbReference type="PROSITE" id="PS51172">
    <property type="entry name" value="CBM3"/>
    <property type="match status" value="1"/>
</dbReference>